<reference evidence="2" key="1">
    <citation type="submission" date="2017-09" db="EMBL/GenBank/DDBJ databases">
        <title>Metaegenomics of thermophilic ammonia-oxidizing enrichment culture.</title>
        <authorList>
            <person name="Kato S."/>
            <person name="Suzuki K."/>
        </authorList>
    </citation>
    <scope>NUCLEOTIDE SEQUENCE [LARGE SCALE GENOMIC DNA]</scope>
</reference>
<dbReference type="AlphaFoldDB" id="A0A2H5Y345"/>
<dbReference type="PANTHER" id="PTHR34796">
    <property type="entry name" value="EXPRESSED PROTEIN"/>
    <property type="match status" value="1"/>
</dbReference>
<comment type="caution">
    <text evidence="1">The sequence shown here is derived from an EMBL/GenBank/DDBJ whole genome shotgun (WGS) entry which is preliminary data.</text>
</comment>
<evidence type="ECO:0000313" key="2">
    <source>
        <dbReference type="Proteomes" id="UP000236642"/>
    </source>
</evidence>
<protein>
    <recommendedName>
        <fullName evidence="3">DUF309 domain-containing protein</fullName>
    </recommendedName>
</protein>
<dbReference type="SUPFAM" id="SSF140663">
    <property type="entry name" value="TTHA0068-like"/>
    <property type="match status" value="1"/>
</dbReference>
<evidence type="ECO:0000313" key="1">
    <source>
        <dbReference type="EMBL" id="GBD07857.1"/>
    </source>
</evidence>
<dbReference type="Gene3D" id="1.10.3450.10">
    <property type="entry name" value="TTHA0068-like"/>
    <property type="match status" value="1"/>
</dbReference>
<organism evidence="1 2">
    <name type="scientific">Candidatus Thermoflexus japonica</name>
    <dbReference type="NCBI Taxonomy" id="2035417"/>
    <lineage>
        <taxon>Bacteria</taxon>
        <taxon>Bacillati</taxon>
        <taxon>Chloroflexota</taxon>
        <taxon>Thermoflexia</taxon>
        <taxon>Thermoflexales</taxon>
        <taxon>Thermoflexaceae</taxon>
        <taxon>Thermoflexus</taxon>
    </lineage>
</organism>
<dbReference type="InterPro" id="IPR023203">
    <property type="entry name" value="TTHA0068_sf"/>
</dbReference>
<dbReference type="Proteomes" id="UP000236642">
    <property type="component" value="Unassembled WGS sequence"/>
</dbReference>
<proteinExistence type="predicted"/>
<dbReference type="EMBL" id="BEHY01000001">
    <property type="protein sequence ID" value="GBD07857.1"/>
    <property type="molecule type" value="Genomic_DNA"/>
</dbReference>
<sequence>MSGEWPCCAEPLPEEVRRGLEQFNAGEYFEQHETLEHAWRAETRPVRELYQGILQIGVACYQIQRGNYAGALKMLRRGLAHLTPIPDRCQGIDVARLREDALRLLKWLEGLGPEGLHKVDGRWFPRVMFAPE</sequence>
<gene>
    <name evidence="1" type="ORF">HRbin22_00083</name>
</gene>
<dbReference type="PANTHER" id="PTHR34796:SF1">
    <property type="entry name" value="EXPRESSED PROTEIN"/>
    <property type="match status" value="1"/>
</dbReference>
<name>A0A2H5Y345_9CHLR</name>
<evidence type="ECO:0008006" key="3">
    <source>
        <dbReference type="Google" id="ProtNLM"/>
    </source>
</evidence>
<accession>A0A2H5Y345</accession>
<dbReference type="Pfam" id="PF03745">
    <property type="entry name" value="DUF309"/>
    <property type="match status" value="1"/>
</dbReference>
<dbReference type="InterPro" id="IPR005500">
    <property type="entry name" value="DUF309"/>
</dbReference>